<dbReference type="EMBL" id="KN846986">
    <property type="protein sequence ID" value="KIW94078.1"/>
    <property type="molecule type" value="Genomic_DNA"/>
</dbReference>
<gene>
    <name evidence="1" type="ORF">Z519_05394</name>
</gene>
<organism evidence="1 2">
    <name type="scientific">Cladophialophora bantiana (strain ATCC 10958 / CBS 173.52 / CDC B-1940 / NIH 8579)</name>
    <name type="common">Xylohypha bantiana</name>
    <dbReference type="NCBI Taxonomy" id="1442370"/>
    <lineage>
        <taxon>Eukaryota</taxon>
        <taxon>Fungi</taxon>
        <taxon>Dikarya</taxon>
        <taxon>Ascomycota</taxon>
        <taxon>Pezizomycotina</taxon>
        <taxon>Eurotiomycetes</taxon>
        <taxon>Chaetothyriomycetidae</taxon>
        <taxon>Chaetothyriales</taxon>
        <taxon>Herpotrichiellaceae</taxon>
        <taxon>Cladophialophora</taxon>
    </lineage>
</organism>
<keyword evidence="2" id="KW-1185">Reference proteome</keyword>
<evidence type="ECO:0000313" key="2">
    <source>
        <dbReference type="Proteomes" id="UP000053789"/>
    </source>
</evidence>
<evidence type="ECO:0000313" key="1">
    <source>
        <dbReference type="EMBL" id="KIW94078.1"/>
    </source>
</evidence>
<dbReference type="RefSeq" id="XP_016620747.1">
    <property type="nucleotide sequence ID" value="XM_016763134.1"/>
</dbReference>
<dbReference type="GeneID" id="27698322"/>
<name>A0A0D2HLC4_CLAB1</name>
<dbReference type="HOGENOM" id="CLU_1069580_0_0_1"/>
<protein>
    <submittedName>
        <fullName evidence="1">Uncharacterized protein</fullName>
    </submittedName>
</protein>
<proteinExistence type="predicted"/>
<accession>A0A0D2HLC4</accession>
<dbReference type="OrthoDB" id="4146035at2759"/>
<dbReference type="Proteomes" id="UP000053789">
    <property type="component" value="Unassembled WGS sequence"/>
</dbReference>
<reference evidence="1" key="1">
    <citation type="submission" date="2015-01" db="EMBL/GenBank/DDBJ databases">
        <title>The Genome Sequence of Cladophialophora bantiana CBS 173.52.</title>
        <authorList>
            <consortium name="The Broad Institute Genomics Platform"/>
            <person name="Cuomo C."/>
            <person name="de Hoog S."/>
            <person name="Gorbushina A."/>
            <person name="Stielow B."/>
            <person name="Teixiera M."/>
            <person name="Abouelleil A."/>
            <person name="Chapman S.B."/>
            <person name="Priest M."/>
            <person name="Young S.K."/>
            <person name="Wortman J."/>
            <person name="Nusbaum C."/>
            <person name="Birren B."/>
        </authorList>
    </citation>
    <scope>NUCLEOTIDE SEQUENCE [LARGE SCALE GENOMIC DNA]</scope>
    <source>
        <strain evidence="1">CBS 173.52</strain>
    </source>
</reference>
<sequence length="260" mass="30073">MEHAAFSRTLPSAKQPAEEVLEFFEPLDLPPSLYFSACVTEFLLVTKQFRELSEMRDQVLADRSGKFQSPYASAQCISVPNAFNSPLHSILNPDCTVRESYKINQSPTPATLYKADTTRMVCLFYIHATLWRYRHQPEQTDAYMQHVVRDVQRNGLESSKSLDALNWVLVWLCLSDEFLKANNNEMGWQELTRLILRLVRVARRLSKQIHRNLEFAMFESLLGKQHSFVASGVACMQHFDTTTEDCRWPDPEAVWKEFMG</sequence>
<dbReference type="VEuPathDB" id="FungiDB:Z519_05394"/>
<dbReference type="AlphaFoldDB" id="A0A0D2HLC4"/>